<accession>A0A1U9QL73</accession>
<dbReference type="EMBL" id="CP018047">
    <property type="protein sequence ID" value="AQU65012.1"/>
    <property type="molecule type" value="Genomic_DNA"/>
</dbReference>
<dbReference type="AlphaFoldDB" id="A0A1U9QL73"/>
<dbReference type="RefSeq" id="WP_078073492.1">
    <property type="nucleotide sequence ID" value="NZ_CP018047.1"/>
</dbReference>
<dbReference type="OrthoDB" id="4563535at2"/>
<keyword evidence="2" id="KW-1185">Reference proteome</keyword>
<gene>
    <name evidence="1" type="ORF">BBN63_00770</name>
</gene>
<protein>
    <recommendedName>
        <fullName evidence="3">HEAT repeat domain-containing protein</fullName>
    </recommendedName>
</protein>
<evidence type="ECO:0000313" key="1">
    <source>
        <dbReference type="EMBL" id="AQU65012.1"/>
    </source>
</evidence>
<sequence>MNVHDILQNPDEHVRFAAYLDKLGHVGDPDEVDLVSRVLADPDRTMAQSAVLRHLDRRAAGLHPGPAYEEWAQTMTQATTDHPFLAQRLREWSLFRAVTLKLPWQPGDLLASSNWLQLRTATGTNTEAVEILAEAGRTKRIRNAARAGRTHRSSNEARL</sequence>
<dbReference type="KEGG" id="snw:BBN63_00770"/>
<proteinExistence type="predicted"/>
<evidence type="ECO:0008006" key="3">
    <source>
        <dbReference type="Google" id="ProtNLM"/>
    </source>
</evidence>
<organism evidence="1 2">
    <name type="scientific">Streptomyces niveus</name>
    <name type="common">Streptomyces spheroides</name>
    <dbReference type="NCBI Taxonomy" id="193462"/>
    <lineage>
        <taxon>Bacteria</taxon>
        <taxon>Bacillati</taxon>
        <taxon>Actinomycetota</taxon>
        <taxon>Actinomycetes</taxon>
        <taxon>Kitasatosporales</taxon>
        <taxon>Streptomycetaceae</taxon>
        <taxon>Streptomyces</taxon>
    </lineage>
</organism>
<evidence type="ECO:0000313" key="2">
    <source>
        <dbReference type="Proteomes" id="UP000189677"/>
    </source>
</evidence>
<name>A0A1U9QL73_STRNV</name>
<reference evidence="1 2" key="1">
    <citation type="submission" date="2016-11" db="EMBL/GenBank/DDBJ databases">
        <title>Complete genome sequence of Streptomyces niveus SCSIO 3406.</title>
        <authorList>
            <person name="Zhu Q."/>
            <person name="Cheng W."/>
            <person name="Song Y."/>
            <person name="Li Q."/>
            <person name="Ju J."/>
        </authorList>
    </citation>
    <scope>NUCLEOTIDE SEQUENCE [LARGE SCALE GENOMIC DNA]</scope>
    <source>
        <strain evidence="1 2">SCSIO 3406</strain>
    </source>
</reference>
<dbReference type="Proteomes" id="UP000189677">
    <property type="component" value="Chromosome"/>
</dbReference>